<keyword evidence="5" id="KW-0029">Amino-acid transport</keyword>
<dbReference type="PROSITE" id="PS50893">
    <property type="entry name" value="ABC_TRANSPORTER_2"/>
    <property type="match status" value="1"/>
</dbReference>
<evidence type="ECO:0000256" key="5">
    <source>
        <dbReference type="ARBA" id="ARBA00022970"/>
    </source>
</evidence>
<accession>A0A1D3TYC5</accession>
<dbReference type="InterPro" id="IPR003593">
    <property type="entry name" value="AAA+_ATPase"/>
</dbReference>
<evidence type="ECO:0000259" key="6">
    <source>
        <dbReference type="PROSITE" id="PS50893"/>
    </source>
</evidence>
<dbReference type="GO" id="GO:0015658">
    <property type="term" value="F:branched-chain amino acid transmembrane transporter activity"/>
    <property type="evidence" value="ECO:0007669"/>
    <property type="project" value="TreeGrafter"/>
</dbReference>
<name>A0A1D3TYC5_9FIRM</name>
<gene>
    <name evidence="7" type="ORF">SAMN05421730_10424</name>
</gene>
<dbReference type="STRING" id="1619234.SAMN05421730_10424"/>
<evidence type="ECO:0000313" key="8">
    <source>
        <dbReference type="Proteomes" id="UP000199315"/>
    </source>
</evidence>
<feature type="domain" description="ABC transporter" evidence="6">
    <location>
        <begin position="3"/>
        <end position="235"/>
    </location>
</feature>
<keyword evidence="4 7" id="KW-0067">ATP-binding</keyword>
<dbReference type="CDD" id="cd03224">
    <property type="entry name" value="ABC_TM1139_LivF_branched"/>
    <property type="match status" value="1"/>
</dbReference>
<reference evidence="7 8" key="1">
    <citation type="submission" date="2016-09" db="EMBL/GenBank/DDBJ databases">
        <authorList>
            <person name="Capua I."/>
            <person name="De Benedictis P."/>
            <person name="Joannis T."/>
            <person name="Lombin L.H."/>
            <person name="Cattoli G."/>
        </authorList>
    </citation>
    <scope>NUCLEOTIDE SEQUENCE [LARGE SCALE GENOMIC DNA]</scope>
    <source>
        <strain evidence="7 8">GluBS11</strain>
    </source>
</reference>
<dbReference type="SMART" id="SM00382">
    <property type="entry name" value="AAA"/>
    <property type="match status" value="1"/>
</dbReference>
<evidence type="ECO:0000256" key="4">
    <source>
        <dbReference type="ARBA" id="ARBA00022840"/>
    </source>
</evidence>
<dbReference type="PANTHER" id="PTHR43820">
    <property type="entry name" value="HIGH-AFFINITY BRANCHED-CHAIN AMINO ACID TRANSPORT ATP-BINDING PROTEIN LIVF"/>
    <property type="match status" value="1"/>
</dbReference>
<keyword evidence="3" id="KW-0547">Nucleotide-binding</keyword>
<dbReference type="SUPFAM" id="SSF52540">
    <property type="entry name" value="P-loop containing nucleoside triphosphate hydrolases"/>
    <property type="match status" value="1"/>
</dbReference>
<dbReference type="InterPro" id="IPR017871">
    <property type="entry name" value="ABC_transporter-like_CS"/>
</dbReference>
<keyword evidence="8" id="KW-1185">Reference proteome</keyword>
<sequence>MLLEIKDVCAGYGDLQVLFNISMHVNEGEVVSLVGSNGAGKTTLLRILSGLEPIKSGIITFCGKDLMAMKSYERADYGIAHIPQGRGILGSLTVKENLVMGAYPKAVRANMEKNIAKAYEMFPILNERKNQLAGSLSGGEQQMLAISRALMIEPKLLMLDEPSLGLAPIVVKEMFNIISEVAKNGVSILIVEQNLKQALSVADRGYVIETGSLVMEDKASDLLNNKAIQAAYLGI</sequence>
<dbReference type="EMBL" id="FMKA01000042">
    <property type="protein sequence ID" value="SCP99454.1"/>
    <property type="molecule type" value="Genomic_DNA"/>
</dbReference>
<dbReference type="OrthoDB" id="9805514at2"/>
<evidence type="ECO:0000256" key="1">
    <source>
        <dbReference type="ARBA" id="ARBA00005417"/>
    </source>
</evidence>
<protein>
    <submittedName>
        <fullName evidence="7">Branched-chain amino acid transport system ATP-binding protein</fullName>
    </submittedName>
</protein>
<proteinExistence type="inferred from homology"/>
<dbReference type="Proteomes" id="UP000199315">
    <property type="component" value="Unassembled WGS sequence"/>
</dbReference>
<comment type="similarity">
    <text evidence="1">Belongs to the ABC transporter superfamily.</text>
</comment>
<dbReference type="AlphaFoldDB" id="A0A1D3TYC5"/>
<dbReference type="InterPro" id="IPR027417">
    <property type="entry name" value="P-loop_NTPase"/>
</dbReference>
<dbReference type="RefSeq" id="WP_091236805.1">
    <property type="nucleotide sequence ID" value="NZ_FMKA01000042.1"/>
</dbReference>
<evidence type="ECO:0000256" key="2">
    <source>
        <dbReference type="ARBA" id="ARBA00022448"/>
    </source>
</evidence>
<dbReference type="Gene3D" id="3.40.50.300">
    <property type="entry name" value="P-loop containing nucleotide triphosphate hydrolases"/>
    <property type="match status" value="1"/>
</dbReference>
<dbReference type="PROSITE" id="PS00211">
    <property type="entry name" value="ABC_TRANSPORTER_1"/>
    <property type="match status" value="1"/>
</dbReference>
<dbReference type="Pfam" id="PF00005">
    <property type="entry name" value="ABC_tran"/>
    <property type="match status" value="1"/>
</dbReference>
<dbReference type="GO" id="GO:0015807">
    <property type="term" value="P:L-amino acid transport"/>
    <property type="evidence" value="ECO:0007669"/>
    <property type="project" value="TreeGrafter"/>
</dbReference>
<dbReference type="InterPro" id="IPR052156">
    <property type="entry name" value="BCAA_Transport_ATP-bd_LivF"/>
</dbReference>
<dbReference type="GO" id="GO:0005524">
    <property type="term" value="F:ATP binding"/>
    <property type="evidence" value="ECO:0007669"/>
    <property type="project" value="UniProtKB-KW"/>
</dbReference>
<evidence type="ECO:0000313" key="7">
    <source>
        <dbReference type="EMBL" id="SCP99454.1"/>
    </source>
</evidence>
<dbReference type="GO" id="GO:0016887">
    <property type="term" value="F:ATP hydrolysis activity"/>
    <property type="evidence" value="ECO:0007669"/>
    <property type="project" value="InterPro"/>
</dbReference>
<keyword evidence="2" id="KW-0813">Transport</keyword>
<dbReference type="PANTHER" id="PTHR43820:SF4">
    <property type="entry name" value="HIGH-AFFINITY BRANCHED-CHAIN AMINO ACID TRANSPORT ATP-BINDING PROTEIN LIVF"/>
    <property type="match status" value="1"/>
</dbReference>
<organism evidence="7 8">
    <name type="scientific">Anaerobium acetethylicum</name>
    <dbReference type="NCBI Taxonomy" id="1619234"/>
    <lineage>
        <taxon>Bacteria</taxon>
        <taxon>Bacillati</taxon>
        <taxon>Bacillota</taxon>
        <taxon>Clostridia</taxon>
        <taxon>Lachnospirales</taxon>
        <taxon>Lachnospiraceae</taxon>
        <taxon>Anaerobium</taxon>
    </lineage>
</organism>
<evidence type="ECO:0000256" key="3">
    <source>
        <dbReference type="ARBA" id="ARBA00022741"/>
    </source>
</evidence>
<dbReference type="InterPro" id="IPR003439">
    <property type="entry name" value="ABC_transporter-like_ATP-bd"/>
</dbReference>